<dbReference type="EMBL" id="VOOS01000001">
    <property type="protein sequence ID" value="TXB66742.1"/>
    <property type="molecule type" value="Genomic_DNA"/>
</dbReference>
<comment type="caution">
    <text evidence="2">The sequence shown here is derived from an EMBL/GenBank/DDBJ whole genome shotgun (WGS) entry which is preliminary data.</text>
</comment>
<dbReference type="InterPro" id="IPR018966">
    <property type="entry name" value="VTC_domain"/>
</dbReference>
<proteinExistence type="predicted"/>
<feature type="domain" description="VTC" evidence="1">
    <location>
        <begin position="26"/>
        <end position="230"/>
    </location>
</feature>
<reference evidence="2 3" key="1">
    <citation type="submission" date="2019-08" db="EMBL/GenBank/DDBJ databases">
        <title>Genome of Vicingus serpentipes NCIMB 15042.</title>
        <authorList>
            <person name="Bowman J.P."/>
        </authorList>
    </citation>
    <scope>NUCLEOTIDE SEQUENCE [LARGE SCALE GENOMIC DNA]</scope>
    <source>
        <strain evidence="2 3">NCIMB 15042</strain>
    </source>
</reference>
<dbReference type="AlphaFoldDB" id="A0A5C6RZD9"/>
<dbReference type="Proteomes" id="UP000321721">
    <property type="component" value="Unassembled WGS sequence"/>
</dbReference>
<protein>
    <submittedName>
        <fullName evidence="2">Polyphosphate polymerase domain-containing protein</fullName>
    </submittedName>
</protein>
<dbReference type="RefSeq" id="WP_147097649.1">
    <property type="nucleotide sequence ID" value="NZ_VOOS01000001.1"/>
</dbReference>
<dbReference type="GO" id="GO:0006799">
    <property type="term" value="P:polyphosphate biosynthetic process"/>
    <property type="evidence" value="ECO:0007669"/>
    <property type="project" value="UniProtKB-ARBA"/>
</dbReference>
<sequence>MSELDNVLKLFDPISLKEMDRVKLLNRVDTKYVFDISTLIKVLPEISTYYFILEIDGKRTNSYQTLYFDTANFDSYIQHQNGKLNRTKIRFRKYIESDLNFLEIKFKNNKERTIKNRIKAADIETVLSTESSNFINENSKLNPNELSASLWNSFTRITLTHKTINERLTIDLNLGFKNNKTQEETSIPHIVIAELKQGKANVGSDFVKIIKKQHVRPMGMSKYCIGTALLNKQLKSNNFKERILKINKLKHA</sequence>
<dbReference type="Gene3D" id="3.20.100.30">
    <property type="entry name" value="VTC, catalytic tunnel domain"/>
    <property type="match status" value="1"/>
</dbReference>
<dbReference type="Pfam" id="PF09359">
    <property type="entry name" value="VTC"/>
    <property type="match status" value="1"/>
</dbReference>
<dbReference type="InterPro" id="IPR042267">
    <property type="entry name" value="VTC_sf"/>
</dbReference>
<evidence type="ECO:0000259" key="1">
    <source>
        <dbReference type="Pfam" id="PF09359"/>
    </source>
</evidence>
<evidence type="ECO:0000313" key="3">
    <source>
        <dbReference type="Proteomes" id="UP000321721"/>
    </source>
</evidence>
<accession>A0A5C6RZD9</accession>
<gene>
    <name evidence="2" type="ORF">FRY74_00740</name>
</gene>
<evidence type="ECO:0000313" key="2">
    <source>
        <dbReference type="EMBL" id="TXB66742.1"/>
    </source>
</evidence>
<dbReference type="CDD" id="cd07750">
    <property type="entry name" value="PolyPPase_VTC_like"/>
    <property type="match status" value="1"/>
</dbReference>
<keyword evidence="3" id="KW-1185">Reference proteome</keyword>
<dbReference type="OrthoDB" id="148766at2"/>
<name>A0A5C6RZD9_9FLAO</name>
<organism evidence="2 3">
    <name type="scientific">Vicingus serpentipes</name>
    <dbReference type="NCBI Taxonomy" id="1926625"/>
    <lineage>
        <taxon>Bacteria</taxon>
        <taxon>Pseudomonadati</taxon>
        <taxon>Bacteroidota</taxon>
        <taxon>Flavobacteriia</taxon>
        <taxon>Flavobacteriales</taxon>
        <taxon>Vicingaceae</taxon>
        <taxon>Vicingus</taxon>
    </lineage>
</organism>